<dbReference type="Proteomes" id="UP001383192">
    <property type="component" value="Unassembled WGS sequence"/>
</dbReference>
<evidence type="ECO:0000313" key="9">
    <source>
        <dbReference type="Proteomes" id="UP001383192"/>
    </source>
</evidence>
<dbReference type="EMBL" id="JAYKXP010000005">
    <property type="protein sequence ID" value="KAK7058394.1"/>
    <property type="molecule type" value="Genomic_DNA"/>
</dbReference>
<feature type="compositionally biased region" description="Basic and acidic residues" evidence="6">
    <location>
        <begin position="376"/>
        <end position="391"/>
    </location>
</feature>
<feature type="compositionally biased region" description="Polar residues" evidence="6">
    <location>
        <begin position="421"/>
        <end position="435"/>
    </location>
</feature>
<protein>
    <recommendedName>
        <fullName evidence="7">Homeobox domain-containing protein</fullName>
    </recommendedName>
</protein>
<dbReference type="GO" id="GO:0000981">
    <property type="term" value="F:DNA-binding transcription factor activity, RNA polymerase II-specific"/>
    <property type="evidence" value="ECO:0007669"/>
    <property type="project" value="InterPro"/>
</dbReference>
<gene>
    <name evidence="8" type="ORF">VNI00_002028</name>
</gene>
<dbReference type="GO" id="GO:0003677">
    <property type="term" value="F:DNA binding"/>
    <property type="evidence" value="ECO:0007669"/>
    <property type="project" value="UniProtKB-UniRule"/>
</dbReference>
<dbReference type="Gene3D" id="1.10.10.60">
    <property type="entry name" value="Homeodomain-like"/>
    <property type="match status" value="1"/>
</dbReference>
<name>A0AAW0E2M6_9AGAR</name>
<comment type="subcellular location">
    <subcellularLocation>
        <location evidence="4 5">Nucleus</location>
    </subcellularLocation>
</comment>
<dbReference type="SUPFAM" id="SSF46689">
    <property type="entry name" value="Homeodomain-like"/>
    <property type="match status" value="1"/>
</dbReference>
<evidence type="ECO:0000259" key="7">
    <source>
        <dbReference type="PROSITE" id="PS50071"/>
    </source>
</evidence>
<dbReference type="GO" id="GO:0005634">
    <property type="term" value="C:nucleus"/>
    <property type="evidence" value="ECO:0007669"/>
    <property type="project" value="UniProtKB-SubCell"/>
</dbReference>
<reference evidence="8 9" key="1">
    <citation type="submission" date="2024-01" db="EMBL/GenBank/DDBJ databases">
        <title>A draft genome for a cacao thread blight-causing isolate of Paramarasmius palmivorus.</title>
        <authorList>
            <person name="Baruah I.K."/>
            <person name="Bukari Y."/>
            <person name="Amoako-Attah I."/>
            <person name="Meinhardt L.W."/>
            <person name="Bailey B.A."/>
            <person name="Cohen S.P."/>
        </authorList>
    </citation>
    <scope>NUCLEOTIDE SEQUENCE [LARGE SCALE GENOMIC DNA]</scope>
    <source>
        <strain evidence="8 9">GH-12</strain>
    </source>
</reference>
<feature type="compositionally biased region" description="Low complexity" evidence="6">
    <location>
        <begin position="462"/>
        <end position="490"/>
    </location>
</feature>
<evidence type="ECO:0000313" key="8">
    <source>
        <dbReference type="EMBL" id="KAK7058394.1"/>
    </source>
</evidence>
<dbReference type="InterPro" id="IPR017970">
    <property type="entry name" value="Homeobox_CS"/>
</dbReference>
<evidence type="ECO:0000256" key="6">
    <source>
        <dbReference type="SAM" id="MobiDB-lite"/>
    </source>
</evidence>
<evidence type="ECO:0000256" key="3">
    <source>
        <dbReference type="ARBA" id="ARBA00023242"/>
    </source>
</evidence>
<sequence length="585" mass="65532">MGLPTQLESQHPLRLLLSRARQSKSLLQKYQEQWSTQGSRPCDIVVSPLQLEVPQSFYAEVDRLHISPQTLEQFNIEISNATRAYANTFEANCRQLLTKVDDPNLKVLLPSVIEALRSSFQKNFEARVLSVALKQLRAHSAYTVVPDIQPRFNKEYIPFLEKYYVLDAYPSIRDQEVMAEKSGMTRRQIEVWFQNRRRISRKQGIAPTRRQQGGSAFPEDPKSFVIDNLPPVLREASPMPQPTANTIEIVEHLVSQETELDRLDFDPARKYESVGRPRYSRDLNTSNPLDSPTTLPVPLPFKPSSSIPEGMQFRNLPARPHFSLPTWDRKPYVAPNQPAPLRKKGKSSKKVPPTQQEIEEMDKLINEFEYLSINRGRKEENTPERHKRDYDVPSTLPPAATYATTVVPPTGRHPALCWHPSQLTPAPTPTSQSGSPPVAKEKRKKAGLPNRKPKSSPRRSRVSPAPSNASTMRSSLSRSPSPNASSRTPSLESSGNLHRHASSSSLSSLSEVDTPLFTPVALPTELPPAEIAPLDLSGLDESFQYDYNVPFGFAPSGCDFFGDLFGNSTPTTGQEDIWRTIGAQG</sequence>
<dbReference type="PROSITE" id="PS50071">
    <property type="entry name" value="HOMEOBOX_2"/>
    <property type="match status" value="1"/>
</dbReference>
<keyword evidence="9" id="KW-1185">Reference proteome</keyword>
<dbReference type="InterPro" id="IPR009057">
    <property type="entry name" value="Homeodomain-like_sf"/>
</dbReference>
<feature type="domain" description="Homeobox" evidence="7">
    <location>
        <begin position="151"/>
        <end position="203"/>
    </location>
</feature>
<dbReference type="Pfam" id="PF00046">
    <property type="entry name" value="Homeodomain"/>
    <property type="match status" value="1"/>
</dbReference>
<proteinExistence type="predicted"/>
<dbReference type="CDD" id="cd00086">
    <property type="entry name" value="homeodomain"/>
    <property type="match status" value="1"/>
</dbReference>
<keyword evidence="1 4" id="KW-0238">DNA-binding</keyword>
<feature type="region of interest" description="Disordered" evidence="6">
    <location>
        <begin position="276"/>
        <end position="297"/>
    </location>
</feature>
<keyword evidence="3 4" id="KW-0539">Nucleus</keyword>
<evidence type="ECO:0000256" key="4">
    <source>
        <dbReference type="PROSITE-ProRule" id="PRU00108"/>
    </source>
</evidence>
<feature type="region of interest" description="Disordered" evidence="6">
    <location>
        <begin position="375"/>
        <end position="510"/>
    </location>
</feature>
<dbReference type="PROSITE" id="PS00027">
    <property type="entry name" value="HOMEOBOX_1"/>
    <property type="match status" value="1"/>
</dbReference>
<organism evidence="8 9">
    <name type="scientific">Paramarasmius palmivorus</name>
    <dbReference type="NCBI Taxonomy" id="297713"/>
    <lineage>
        <taxon>Eukaryota</taxon>
        <taxon>Fungi</taxon>
        <taxon>Dikarya</taxon>
        <taxon>Basidiomycota</taxon>
        <taxon>Agaricomycotina</taxon>
        <taxon>Agaricomycetes</taxon>
        <taxon>Agaricomycetidae</taxon>
        <taxon>Agaricales</taxon>
        <taxon>Marasmiineae</taxon>
        <taxon>Marasmiaceae</taxon>
        <taxon>Paramarasmius</taxon>
    </lineage>
</organism>
<dbReference type="SMART" id="SM00389">
    <property type="entry name" value="HOX"/>
    <property type="match status" value="1"/>
</dbReference>
<feature type="region of interest" description="Disordered" evidence="6">
    <location>
        <begin position="324"/>
        <end position="356"/>
    </location>
</feature>
<feature type="compositionally biased region" description="Low complexity" evidence="6">
    <location>
        <begin position="393"/>
        <end position="410"/>
    </location>
</feature>
<dbReference type="AlphaFoldDB" id="A0AAW0E2M6"/>
<evidence type="ECO:0000256" key="5">
    <source>
        <dbReference type="RuleBase" id="RU000682"/>
    </source>
</evidence>
<evidence type="ECO:0000256" key="1">
    <source>
        <dbReference type="ARBA" id="ARBA00023125"/>
    </source>
</evidence>
<keyword evidence="2 4" id="KW-0371">Homeobox</keyword>
<accession>A0AAW0E2M6</accession>
<feature type="compositionally biased region" description="Polar residues" evidence="6">
    <location>
        <begin position="282"/>
        <end position="294"/>
    </location>
</feature>
<dbReference type="InterPro" id="IPR001356">
    <property type="entry name" value="HD"/>
</dbReference>
<feature type="compositionally biased region" description="Basic residues" evidence="6">
    <location>
        <begin position="441"/>
        <end position="461"/>
    </location>
</feature>
<feature type="DNA-binding region" description="Homeobox" evidence="4">
    <location>
        <begin position="153"/>
        <end position="204"/>
    </location>
</feature>
<evidence type="ECO:0000256" key="2">
    <source>
        <dbReference type="ARBA" id="ARBA00023155"/>
    </source>
</evidence>
<comment type="caution">
    <text evidence="8">The sequence shown here is derived from an EMBL/GenBank/DDBJ whole genome shotgun (WGS) entry which is preliminary data.</text>
</comment>